<dbReference type="AlphaFoldDB" id="A0AB34KH92"/>
<dbReference type="EMBL" id="JAAQHG020000028">
    <property type="protein sequence ID" value="KAL1584115.1"/>
    <property type="molecule type" value="Genomic_DNA"/>
</dbReference>
<evidence type="ECO:0000313" key="3">
    <source>
        <dbReference type="Proteomes" id="UP000803884"/>
    </source>
</evidence>
<sequence length="142" mass="15009">MFPVESLHPQYVEEQGAVYAARHQRALEQAAAQAAAQSAATSCTSSPALTPSASAPQPTNKAPQGPCPKTLTTALLNRQQTTRPSGGFFGNIIQGFSRANSGTVTPSLTRMPTPAREKSQAEIDALIAEQKRDADICAMPSW</sequence>
<feature type="compositionally biased region" description="Low complexity" evidence="1">
    <location>
        <begin position="33"/>
        <end position="59"/>
    </location>
</feature>
<gene>
    <name evidence="2" type="ORF">WHR41_07312</name>
</gene>
<evidence type="ECO:0000256" key="1">
    <source>
        <dbReference type="SAM" id="MobiDB-lite"/>
    </source>
</evidence>
<dbReference type="GeneID" id="96008755"/>
<reference evidence="2 3" key="1">
    <citation type="journal article" date="2020" name="Microbiol. Resour. Announc.">
        <title>Draft Genome Sequence of a Cladosporium Species Isolated from the Mesophotic Ascidian Didemnum maculosum.</title>
        <authorList>
            <person name="Gioti A."/>
            <person name="Siaperas R."/>
            <person name="Nikolaivits E."/>
            <person name="Le Goff G."/>
            <person name="Ouazzani J."/>
            <person name="Kotoulas G."/>
            <person name="Topakas E."/>
        </authorList>
    </citation>
    <scope>NUCLEOTIDE SEQUENCE [LARGE SCALE GENOMIC DNA]</scope>
    <source>
        <strain evidence="2 3">TM138-S3</strain>
    </source>
</reference>
<feature type="region of interest" description="Disordered" evidence="1">
    <location>
        <begin position="33"/>
        <end position="66"/>
    </location>
</feature>
<comment type="caution">
    <text evidence="2">The sequence shown here is derived from an EMBL/GenBank/DDBJ whole genome shotgun (WGS) entry which is preliminary data.</text>
</comment>
<dbReference type="Proteomes" id="UP000803884">
    <property type="component" value="Unassembled WGS sequence"/>
</dbReference>
<keyword evidence="3" id="KW-1185">Reference proteome</keyword>
<accession>A0AB34KH92</accession>
<evidence type="ECO:0000313" key="2">
    <source>
        <dbReference type="EMBL" id="KAL1584115.1"/>
    </source>
</evidence>
<protein>
    <submittedName>
        <fullName evidence="2">Uncharacterized protein</fullName>
    </submittedName>
</protein>
<organism evidence="2 3">
    <name type="scientific">Cladosporium halotolerans</name>
    <dbReference type="NCBI Taxonomy" id="1052096"/>
    <lineage>
        <taxon>Eukaryota</taxon>
        <taxon>Fungi</taxon>
        <taxon>Dikarya</taxon>
        <taxon>Ascomycota</taxon>
        <taxon>Pezizomycotina</taxon>
        <taxon>Dothideomycetes</taxon>
        <taxon>Dothideomycetidae</taxon>
        <taxon>Cladosporiales</taxon>
        <taxon>Cladosporiaceae</taxon>
        <taxon>Cladosporium</taxon>
    </lineage>
</organism>
<name>A0AB34KH92_9PEZI</name>
<dbReference type="RefSeq" id="XP_069227221.1">
    <property type="nucleotide sequence ID" value="XM_069375917.1"/>
</dbReference>
<proteinExistence type="predicted"/>